<dbReference type="InterPro" id="IPR000403">
    <property type="entry name" value="PI3/4_kinase_cat_dom"/>
</dbReference>
<evidence type="ECO:0000313" key="18">
    <source>
        <dbReference type="EMBL" id="KAK4775601.1"/>
    </source>
</evidence>
<dbReference type="Gene3D" id="1.10.1070.11">
    <property type="entry name" value="Phosphatidylinositol 3-/4-kinase, catalytic domain"/>
    <property type="match status" value="1"/>
</dbReference>
<evidence type="ECO:0000256" key="5">
    <source>
        <dbReference type="ARBA" id="ARBA00022741"/>
    </source>
</evidence>
<feature type="coiled-coil region" evidence="14">
    <location>
        <begin position="2409"/>
        <end position="2436"/>
    </location>
</feature>
<dbReference type="FunFam" id="1.10.1070.11:FF:000015">
    <property type="entry name" value="Serine/threonine-protein kinase ATM"/>
    <property type="match status" value="1"/>
</dbReference>
<dbReference type="Pfam" id="PF02260">
    <property type="entry name" value="FATC"/>
    <property type="match status" value="1"/>
</dbReference>
<dbReference type="PROSITE" id="PS50290">
    <property type="entry name" value="PI3_4_KINASE_3"/>
    <property type="match status" value="1"/>
</dbReference>
<dbReference type="SMART" id="SM00146">
    <property type="entry name" value="PI3Kc"/>
    <property type="match status" value="1"/>
</dbReference>
<dbReference type="SUPFAM" id="SSF48371">
    <property type="entry name" value="ARM repeat"/>
    <property type="match status" value="1"/>
</dbReference>
<comment type="catalytic activity">
    <reaction evidence="11">
        <text>L-threonyl-[protein] + ATP = O-phospho-L-threonyl-[protein] + ADP + H(+)</text>
        <dbReference type="Rhea" id="RHEA:46608"/>
        <dbReference type="Rhea" id="RHEA-COMP:11060"/>
        <dbReference type="Rhea" id="RHEA-COMP:11605"/>
        <dbReference type="ChEBI" id="CHEBI:15378"/>
        <dbReference type="ChEBI" id="CHEBI:30013"/>
        <dbReference type="ChEBI" id="CHEBI:30616"/>
        <dbReference type="ChEBI" id="CHEBI:61977"/>
        <dbReference type="ChEBI" id="CHEBI:456216"/>
        <dbReference type="EC" id="2.7.11.1"/>
    </reaction>
</comment>
<dbReference type="PROSITE" id="PS00916">
    <property type="entry name" value="PI3_4_KINASE_2"/>
    <property type="match status" value="1"/>
</dbReference>
<keyword evidence="14" id="KW-0175">Coiled coil</keyword>
<evidence type="ECO:0000256" key="9">
    <source>
        <dbReference type="ARBA" id="ARBA00023242"/>
    </source>
</evidence>
<protein>
    <recommendedName>
        <fullName evidence="13">Serine/threonine-protein kinase ATM</fullName>
        <ecNumber evidence="2">2.7.11.1</ecNumber>
    </recommendedName>
</protein>
<evidence type="ECO:0000256" key="4">
    <source>
        <dbReference type="ARBA" id="ARBA00022679"/>
    </source>
</evidence>
<comment type="subcellular location">
    <subcellularLocation>
        <location evidence="1">Nucleus</location>
    </subcellularLocation>
</comment>
<feature type="domain" description="FAT" evidence="16">
    <location>
        <begin position="1887"/>
        <end position="2547"/>
    </location>
</feature>
<dbReference type="InterPro" id="IPR016024">
    <property type="entry name" value="ARM-type_fold"/>
</dbReference>
<comment type="catalytic activity">
    <reaction evidence="12">
        <text>L-seryl-[protein] + ATP = O-phospho-L-seryl-[protein] + ADP + H(+)</text>
        <dbReference type="Rhea" id="RHEA:17989"/>
        <dbReference type="Rhea" id="RHEA-COMP:9863"/>
        <dbReference type="Rhea" id="RHEA-COMP:11604"/>
        <dbReference type="ChEBI" id="CHEBI:15378"/>
        <dbReference type="ChEBI" id="CHEBI:29999"/>
        <dbReference type="ChEBI" id="CHEBI:30616"/>
        <dbReference type="ChEBI" id="CHEBI:83421"/>
        <dbReference type="ChEBI" id="CHEBI:456216"/>
        <dbReference type="EC" id="2.7.11.1"/>
    </reaction>
</comment>
<name>A0AAN7KYT7_9MYRT</name>
<dbReference type="Gene3D" id="3.30.1010.10">
    <property type="entry name" value="Phosphatidylinositol 3-kinase Catalytic Subunit, Chain A, domain 4"/>
    <property type="match status" value="1"/>
</dbReference>
<evidence type="ECO:0000256" key="13">
    <source>
        <dbReference type="ARBA" id="ARBA00073111"/>
    </source>
</evidence>
<dbReference type="InterPro" id="IPR018936">
    <property type="entry name" value="PI3/4_kinase_CS"/>
</dbReference>
<evidence type="ECO:0000256" key="3">
    <source>
        <dbReference type="ARBA" id="ARBA00022527"/>
    </source>
</evidence>
<dbReference type="InterPro" id="IPR057445">
    <property type="entry name" value="ATM_TPR"/>
</dbReference>
<keyword evidence="10" id="KW-0131">Cell cycle</keyword>
<keyword evidence="7" id="KW-0418">Kinase</keyword>
<evidence type="ECO:0000256" key="6">
    <source>
        <dbReference type="ARBA" id="ARBA00022763"/>
    </source>
</evidence>
<evidence type="ECO:0000259" key="17">
    <source>
        <dbReference type="PROSITE" id="PS51190"/>
    </source>
</evidence>
<keyword evidence="6" id="KW-0227">DNA damage</keyword>
<evidence type="ECO:0000256" key="10">
    <source>
        <dbReference type="ARBA" id="ARBA00023306"/>
    </source>
</evidence>
<dbReference type="PROSITE" id="PS51189">
    <property type="entry name" value="FAT"/>
    <property type="match status" value="1"/>
</dbReference>
<keyword evidence="8" id="KW-0067">ATP-binding</keyword>
<dbReference type="InterPro" id="IPR044107">
    <property type="entry name" value="PIKKc_ATM"/>
</dbReference>
<dbReference type="FunFam" id="3.30.1010.10:FF:000023">
    <property type="entry name" value="Serine/threonine-protein kinase ATM"/>
    <property type="match status" value="1"/>
</dbReference>
<dbReference type="Pfam" id="PF00454">
    <property type="entry name" value="PI3_PI4_kinase"/>
    <property type="match status" value="1"/>
</dbReference>
<dbReference type="EC" id="2.7.11.1" evidence="2"/>
<keyword evidence="9" id="KW-0539">Nucleus</keyword>
<evidence type="ECO:0000259" key="16">
    <source>
        <dbReference type="PROSITE" id="PS51189"/>
    </source>
</evidence>
<sequence length="3010" mass="342830">MAASISSRDVQEIVSKLSSDKAKAREEGIKLLNTWLDGERSIAFCNYIARNTALLKPNEIPHSESWPFLVTLLIQCVSLEVSASKRRLPKLVYAKTLRIVVQRAEDAKSSGSTWPLLPVVKLLYNHIWDILSNVPSFQSEYGFILRYLLMVKDYRFHMRRRVYSSMLLWYMEKVQASLNEHITNLSNPKEEVFRCILTLHSLLENPPGVIPESLREGIVEGFTGIFSAVRDEGKTSRKLIECVNVYLLQDGPNLGRLLGKIHESLHQFIFRYWLISHDQSLKDLFTTYARLQLNLERDIICERYLVDQLVEVVYKELDQISLSSCGNPWSEVVKDDKLGCLNGSNCGLVELAALVFYKLCLHISKTPMAEKRARREHVAIHLKEALMRGKWLWNAAFCCLTCKYYDRMRKDYFISWFEGICSNFQRIMNDANVEHSYAGLLWTLRSLLELSYVLPSSDSTNAISSGWQLIWNTLMHGLPTVSNVTAVVDVALMLLGNIITRDLVTVSTVPEDIWGLQFFKQPPSSSVLYFICSYFSSKGSQGDLRDMLHLRKNVLQSVLGHLKRQESSFYNERVVLLLPAAVYAICAGHAPFLNELKDFSCYGLHDVAEAFGGRFDRHHGSKFFDCSSEALAKIDSRSANEVNLLNFCHGIRLPRQVRDSLLHEMEIYIRGAPVQDQIKHRPLQDIIFFCALYANIIYGSVVTRQREEVPQFLSKMVHILLELLGSAITCIEEMQNSLHSQGCLDSDSLCKGRSSIISSFSIFVSSPIFTKLRNKKALDAVSYNLIVQSMERLLRAVVGLYKENIFKRSPQPDIDVPEEEMLDFACRNRDDKSRIIDMELDVNADTKDADIFAVGGIVTSGLPFSLEAWKLGMIALISCFLTVLQELTWTTLYDLMKKEDNSKVSVNILYHICQEPWLSNIENVTNMVIAIDLMTETQINLKLDCQYVISAICSFIGSFLSVDKHAGEKNQNFISLSKKELDQNLTLLGELLMKVAEAELLDWSGRVKLVDSICDFILLCPKVGQILIERLLLMLRDSDYRVRSSVARCIGVLFQTWEGHEEMFQDICSSFGFPLVCCLKGKVIVPAKEALAASTQPRQIMETAIATLMHLALQSELIEIEAIFMICVISAIDPPQRELVSLVLDNISRELGYTCRSKYLDEVAGFVIFNWVVAGVSLAALVEIRQIFVLDAEPSYFLQRYCQWILPALILHEERHSDLMWLAQLVGQPLKVLIQNHFVPIFATCITLYCCKRVGSEKGGEALQSSLLKFAEISETERDDLIKRHMVSIVSHILSLTSDSSHATIPSFPRQAIVNTIQTIVDGFMDLEDSCIGVGVIDKINIFRPDRVFMFIVEIHHKITAAVHHRHKHHRLAEIEVLIEILGHRTTVVSTLNYLLNLTGQHIGYHMMRDQCCRILSSLLDFVKNNMSHEIISALGEQLQFLVSKLVESCLSNSNGGNSQAGFSLVLTVLSQLILQSDSSLHDYIRELEPFPDTDIFGEIRKFHEDLCREYSPRDHLLKFVKRSCYLPPRLLFWSLQALHKKFLRGESFRDGINNTWHDDSDVVHAIWTLVRICGSDDADSVRILVSDFISRVGIGDPHCAVFHLPGGSNGMHACKYDSSESAKEVNFSLNTSISDELLIALLKLLKKYLMDDSVVIVDVTSQVLRGILSTERGQSALLSFDSYERSLIQIHSMGVNMELVEKCLMELEQKFNDRAVPLEKSSTWETHGKTFEMWICPLVFSMIGHCNDRILRLCQEIVLLKADVSELLLPTIMVDLARRTDLDQNLHHLISLMIQKHIFVERNDSTKSIQVFLNALNELRLCYVIERATSASLKRESSKLTKPSSYGSRTRSSSTKIVDGDVNSLPFRVSTSSWEKVYWLSIDYLVVAKSAVICGSYFTSILYVEHWCEENFGSLTLGSPDFSYHEELRPHVEILVSAVTQINEPDSLYGIIQTHKLASQVLTFEHEANWTKALEYYDLQVRSEAMVPSHYGSNLLAVHPETVPNSSYSPTGNAMRLGRPYKGLVRSLQQIGCTHLLDLYCQGLNSRRGNIQCDAEFAELQYEAAWRAGNWDFSLLCGSSASSSQLIRNDHFNESLHCCLRALQEGDFVEFQGNLKASKQVLVLSVSRASEESTESIYLTIIKLQILYHLNMAWNLRWTEFPSQRGKEDLEVLIEPLIPTFDQMVQLNSNWDFILKRTQLHMNLLEPFLAFRHVLLNVLGCEDCMIQHLLQSASTLRKGCRFSQAVSALHELKYLSVGSMEHLSTSYWLGRLEEAKLMRAQGQNEMAISLAKYISQNSTLNETASDVYRLTGKWLAESRSSNSRTILDSYLKPAVALAKDLMTSDKKSLDRQNQTHFQLAHYTDALFRSYEERLTSNEWQAAMRLRKHKTVELEALLKRLKGSTKGEKTDYSVKIQELQKQLALDKEEAERLQDDRDYFLNLALEGYKRCLVLGDKYDVRVVFRLISLWFSLSSRQNVIDSMLRTIEEVQSYKFVPLVYQIASRMGGSREGHRRNNFQFALASLLKKMAIDHPYHTIFQLLALANGDRIKDKQRSRSSFIVDMDKKIAAENLLKELSSYHGDIIIQMKQMVEVYIKLAELETRREDTNKRMPLPRDIRSLRQLELVPVVTATFPVDRSCQYLEGSFPHFRGLGDSIEVMNGINAPKVVECLGSDGHKYRQLAKSGNDDLRQDSVMEQFFSLVNTFLQNHQDTRKRRLSVRTYKVVPFTPSAGVLEWVNGTVPLGEYLIGSMRNGGAHGQYGKGDWSFLKCREHMNNEKNKRQAFQEVCQNFRPVMHHFFLERFLQPSDWFERRLAYTRSVATSSMVGYIVGLGDRHSMNILMDQATAEVVHIDLGVAFEQGLMLKTPERVPFRLTRDVIDGMGVTGVEGVFRRCCEETLSVMRTNKEALLTIVEVFIHDPLYKWALSPLKALQRQKEIDDGMETCFEGSQDESEGNKDATRALMRVKQKLDGYEGGEMKSLHGQVQQLIQDAIDAERLCQMFPGWGAWL</sequence>
<evidence type="ECO:0000256" key="11">
    <source>
        <dbReference type="ARBA" id="ARBA00047899"/>
    </source>
</evidence>
<dbReference type="InterPro" id="IPR036940">
    <property type="entry name" value="PI3/4_kinase_cat_sf"/>
</dbReference>
<dbReference type="Pfam" id="PF25360">
    <property type="entry name" value="TPR_ATM"/>
    <property type="match status" value="1"/>
</dbReference>
<evidence type="ECO:0000256" key="7">
    <source>
        <dbReference type="ARBA" id="ARBA00022777"/>
    </source>
</evidence>
<feature type="domain" description="PI3K/PI4K catalytic" evidence="15">
    <location>
        <begin position="2653"/>
        <end position="2965"/>
    </location>
</feature>
<evidence type="ECO:0000256" key="8">
    <source>
        <dbReference type="ARBA" id="ARBA00022840"/>
    </source>
</evidence>
<evidence type="ECO:0000256" key="12">
    <source>
        <dbReference type="ARBA" id="ARBA00048679"/>
    </source>
</evidence>
<accession>A0AAN7KYT7</accession>
<reference evidence="18 19" key="1">
    <citation type="journal article" date="2023" name="Hortic Res">
        <title>Pangenome of water caltrop reveals structural variations and asymmetric subgenome divergence after allopolyploidization.</title>
        <authorList>
            <person name="Zhang X."/>
            <person name="Chen Y."/>
            <person name="Wang L."/>
            <person name="Yuan Y."/>
            <person name="Fang M."/>
            <person name="Shi L."/>
            <person name="Lu R."/>
            <person name="Comes H.P."/>
            <person name="Ma Y."/>
            <person name="Chen Y."/>
            <person name="Huang G."/>
            <person name="Zhou Y."/>
            <person name="Zheng Z."/>
            <person name="Qiu Y."/>
        </authorList>
    </citation>
    <scope>NUCLEOTIDE SEQUENCE [LARGE SCALE GENOMIC DNA]</scope>
    <source>
        <tissue evidence="18">Roots</tissue>
    </source>
</reference>
<evidence type="ECO:0000313" key="19">
    <source>
        <dbReference type="Proteomes" id="UP001345219"/>
    </source>
</evidence>
<evidence type="ECO:0000256" key="1">
    <source>
        <dbReference type="ARBA" id="ARBA00004123"/>
    </source>
</evidence>
<dbReference type="GO" id="GO:0004674">
    <property type="term" value="F:protein serine/threonine kinase activity"/>
    <property type="evidence" value="ECO:0007669"/>
    <property type="project" value="UniProtKB-KW"/>
</dbReference>
<keyword evidence="4" id="KW-0808">Transferase</keyword>
<organism evidence="18 19">
    <name type="scientific">Trapa incisa</name>
    <dbReference type="NCBI Taxonomy" id="236973"/>
    <lineage>
        <taxon>Eukaryota</taxon>
        <taxon>Viridiplantae</taxon>
        <taxon>Streptophyta</taxon>
        <taxon>Embryophyta</taxon>
        <taxon>Tracheophyta</taxon>
        <taxon>Spermatophyta</taxon>
        <taxon>Magnoliopsida</taxon>
        <taxon>eudicotyledons</taxon>
        <taxon>Gunneridae</taxon>
        <taxon>Pentapetalae</taxon>
        <taxon>rosids</taxon>
        <taxon>malvids</taxon>
        <taxon>Myrtales</taxon>
        <taxon>Lythraceae</taxon>
        <taxon>Trapa</taxon>
    </lineage>
</organism>
<keyword evidence="5" id="KW-0547">Nucleotide-binding</keyword>
<dbReference type="SMART" id="SM01343">
    <property type="entry name" value="FATC"/>
    <property type="match status" value="1"/>
</dbReference>
<dbReference type="PROSITE" id="PS00915">
    <property type="entry name" value="PI3_4_KINASE_1"/>
    <property type="match status" value="1"/>
</dbReference>
<gene>
    <name evidence="18" type="ORF">SAY87_023562</name>
</gene>
<evidence type="ECO:0000256" key="14">
    <source>
        <dbReference type="SAM" id="Coils"/>
    </source>
</evidence>
<dbReference type="InterPro" id="IPR003152">
    <property type="entry name" value="FATC_dom"/>
</dbReference>
<proteinExistence type="predicted"/>
<dbReference type="CDD" id="cd05171">
    <property type="entry name" value="PIKKc_ATM"/>
    <property type="match status" value="1"/>
</dbReference>
<dbReference type="Proteomes" id="UP001345219">
    <property type="component" value="Chromosome 18"/>
</dbReference>
<evidence type="ECO:0000256" key="2">
    <source>
        <dbReference type="ARBA" id="ARBA00012513"/>
    </source>
</evidence>
<keyword evidence="19" id="KW-1185">Reference proteome</keyword>
<comment type="caution">
    <text evidence="18">The sequence shown here is derived from an EMBL/GenBank/DDBJ whole genome shotgun (WGS) entry which is preliminary data.</text>
</comment>
<dbReference type="InterPro" id="IPR014009">
    <property type="entry name" value="PIK_FAT"/>
</dbReference>
<dbReference type="Pfam" id="PF02259">
    <property type="entry name" value="FAT"/>
    <property type="match status" value="1"/>
</dbReference>
<dbReference type="PANTHER" id="PTHR37079">
    <property type="entry name" value="SERINE/THREONINE-PROTEIN KINASE ATM"/>
    <property type="match status" value="1"/>
</dbReference>
<dbReference type="InterPro" id="IPR038980">
    <property type="entry name" value="ATM_plant"/>
</dbReference>
<keyword evidence="3" id="KW-0723">Serine/threonine-protein kinase</keyword>
<dbReference type="GO" id="GO:0005524">
    <property type="term" value="F:ATP binding"/>
    <property type="evidence" value="ECO:0007669"/>
    <property type="project" value="UniProtKB-KW"/>
</dbReference>
<dbReference type="PANTHER" id="PTHR37079:SF4">
    <property type="entry name" value="SERINE_THREONINE-PROTEIN KINASE ATM"/>
    <property type="match status" value="1"/>
</dbReference>
<dbReference type="InterPro" id="IPR011009">
    <property type="entry name" value="Kinase-like_dom_sf"/>
</dbReference>
<feature type="domain" description="FATC" evidence="17">
    <location>
        <begin position="2978"/>
        <end position="3010"/>
    </location>
</feature>
<dbReference type="InterPro" id="IPR003151">
    <property type="entry name" value="PIK-rel_kinase_FAT"/>
</dbReference>
<dbReference type="EMBL" id="JAXIOK010000003">
    <property type="protein sequence ID" value="KAK4775601.1"/>
    <property type="molecule type" value="Genomic_DNA"/>
</dbReference>
<dbReference type="GO" id="GO:0005634">
    <property type="term" value="C:nucleus"/>
    <property type="evidence" value="ECO:0007669"/>
    <property type="project" value="UniProtKB-SubCell"/>
</dbReference>
<evidence type="ECO:0000259" key="15">
    <source>
        <dbReference type="PROSITE" id="PS50290"/>
    </source>
</evidence>
<dbReference type="GO" id="GO:0006281">
    <property type="term" value="P:DNA repair"/>
    <property type="evidence" value="ECO:0007669"/>
    <property type="project" value="InterPro"/>
</dbReference>
<dbReference type="PROSITE" id="PS51190">
    <property type="entry name" value="FATC"/>
    <property type="match status" value="1"/>
</dbReference>
<dbReference type="SUPFAM" id="SSF56112">
    <property type="entry name" value="Protein kinase-like (PK-like)"/>
    <property type="match status" value="1"/>
</dbReference>